<keyword evidence="2" id="KW-0479">Metal-binding</keyword>
<accession>A0A1F6D4H5</accession>
<dbReference type="InterPro" id="IPR029065">
    <property type="entry name" value="Enolase_C-like"/>
</dbReference>
<dbReference type="PANTHER" id="PTHR13794">
    <property type="entry name" value="ENOLASE SUPERFAMILY, MANDELATE RACEMASE"/>
    <property type="match status" value="1"/>
</dbReference>
<proteinExistence type="predicted"/>
<comment type="caution">
    <text evidence="5">The sequence shown here is derived from an EMBL/GenBank/DDBJ whole genome shotgun (WGS) entry which is preliminary data.</text>
</comment>
<dbReference type="EMBL" id="MFKF01000039">
    <property type="protein sequence ID" value="OGG56257.1"/>
    <property type="molecule type" value="Genomic_DNA"/>
</dbReference>
<dbReference type="InterPro" id="IPR013341">
    <property type="entry name" value="Mandelate_racemase_N_dom"/>
</dbReference>
<feature type="domain" description="Mandelate racemase/muconate lactonizing enzyme C-terminal" evidence="4">
    <location>
        <begin position="127"/>
        <end position="229"/>
    </location>
</feature>
<evidence type="ECO:0000259" key="4">
    <source>
        <dbReference type="SMART" id="SM00922"/>
    </source>
</evidence>
<evidence type="ECO:0000256" key="1">
    <source>
        <dbReference type="ARBA" id="ARBA00001946"/>
    </source>
</evidence>
<dbReference type="CDD" id="cd03316">
    <property type="entry name" value="MR_like"/>
    <property type="match status" value="1"/>
</dbReference>
<dbReference type="Gene3D" id="3.30.390.10">
    <property type="entry name" value="Enolase-like, N-terminal domain"/>
    <property type="match status" value="1"/>
</dbReference>
<dbReference type="GO" id="GO:0016052">
    <property type="term" value="P:carbohydrate catabolic process"/>
    <property type="evidence" value="ECO:0007669"/>
    <property type="project" value="TreeGrafter"/>
</dbReference>
<evidence type="ECO:0000313" key="6">
    <source>
        <dbReference type="Proteomes" id="UP000178606"/>
    </source>
</evidence>
<dbReference type="InterPro" id="IPR046945">
    <property type="entry name" value="RHMD-like"/>
</dbReference>
<gene>
    <name evidence="5" type="ORF">A3F84_10315</name>
</gene>
<evidence type="ECO:0000256" key="3">
    <source>
        <dbReference type="ARBA" id="ARBA00022842"/>
    </source>
</evidence>
<dbReference type="SFLD" id="SFLDG00179">
    <property type="entry name" value="mandelate_racemase"/>
    <property type="match status" value="1"/>
</dbReference>
<dbReference type="SUPFAM" id="SSF51604">
    <property type="entry name" value="Enolase C-terminal domain-like"/>
    <property type="match status" value="1"/>
</dbReference>
<name>A0A1F6D4H5_HANXR</name>
<dbReference type="AlphaFoldDB" id="A0A1F6D4H5"/>
<dbReference type="InterPro" id="IPR036849">
    <property type="entry name" value="Enolase-like_C_sf"/>
</dbReference>
<dbReference type="SUPFAM" id="SSF54826">
    <property type="entry name" value="Enolase N-terminal domain-like"/>
    <property type="match status" value="1"/>
</dbReference>
<dbReference type="GO" id="GO:0000287">
    <property type="term" value="F:magnesium ion binding"/>
    <property type="evidence" value="ECO:0007669"/>
    <property type="project" value="TreeGrafter"/>
</dbReference>
<dbReference type="InterPro" id="IPR029017">
    <property type="entry name" value="Enolase-like_N"/>
</dbReference>
<dbReference type="SFLD" id="SFLDS00001">
    <property type="entry name" value="Enolase"/>
    <property type="match status" value="1"/>
</dbReference>
<sequence length="360" mass="39427">MKIVDVKVTLVKRIILVRVYTDEGIVGIGECSGMNGPVVRSVVEESLRPLLTGENPLEIERLWEKMYVSTYKIRGQSQSIGISGVDIALWDILGKALNTPVYQLLGGCYREKIRMYASSVPRELKDAGKSAEMAARCVEAGFSALKVKVGTRWGFDDLPDLAVQSVRAIREAIGPGVELMVDANSAYTAHTAIRMGRRFEDYDIFHFEEPAPFHDLGAMAQVAAALDVPVAGGEQDHTRYRFREILEQGAADIIQCDVIKAGGLSECKKIAAMADAFGRPVTPHNTNQTVGMAATLHFLASTPNCRYSQECTILPGQRPDPARDELLTEPFRVVNGYLEAPKGPGLGVTLNEEILKRYGT</sequence>
<dbReference type="PANTHER" id="PTHR13794:SF58">
    <property type="entry name" value="MITOCHONDRIAL ENOLASE SUPERFAMILY MEMBER 1"/>
    <property type="match status" value="1"/>
</dbReference>
<dbReference type="SMART" id="SM00922">
    <property type="entry name" value="MR_MLE"/>
    <property type="match status" value="1"/>
</dbReference>
<dbReference type="InterPro" id="IPR013342">
    <property type="entry name" value="Mandelate_racemase_C"/>
</dbReference>
<dbReference type="Proteomes" id="UP000178606">
    <property type="component" value="Unassembled WGS sequence"/>
</dbReference>
<dbReference type="Pfam" id="PF02746">
    <property type="entry name" value="MR_MLE_N"/>
    <property type="match status" value="1"/>
</dbReference>
<comment type="cofactor">
    <cofactor evidence="1">
        <name>Mg(2+)</name>
        <dbReference type="ChEBI" id="CHEBI:18420"/>
    </cofactor>
</comment>
<dbReference type="Pfam" id="PF13378">
    <property type="entry name" value="MR_MLE_C"/>
    <property type="match status" value="1"/>
</dbReference>
<reference evidence="5 6" key="1">
    <citation type="journal article" date="2016" name="Nat. Commun.">
        <title>Thousands of microbial genomes shed light on interconnected biogeochemical processes in an aquifer system.</title>
        <authorList>
            <person name="Anantharaman K."/>
            <person name="Brown C.T."/>
            <person name="Hug L.A."/>
            <person name="Sharon I."/>
            <person name="Castelle C.J."/>
            <person name="Probst A.J."/>
            <person name="Thomas B.C."/>
            <person name="Singh A."/>
            <person name="Wilkins M.J."/>
            <person name="Karaoz U."/>
            <person name="Brodie E.L."/>
            <person name="Williams K.H."/>
            <person name="Hubbard S.S."/>
            <person name="Banfield J.F."/>
        </authorList>
    </citation>
    <scope>NUCLEOTIDE SEQUENCE [LARGE SCALE GENOMIC DNA]</scope>
    <source>
        <strain evidence="6">RIFCSPLOWO2_12_FULL_64_10</strain>
    </source>
</reference>
<dbReference type="Gene3D" id="3.20.20.120">
    <property type="entry name" value="Enolase-like C-terminal domain"/>
    <property type="match status" value="1"/>
</dbReference>
<keyword evidence="3" id="KW-0460">Magnesium</keyword>
<evidence type="ECO:0000256" key="2">
    <source>
        <dbReference type="ARBA" id="ARBA00022723"/>
    </source>
</evidence>
<protein>
    <recommendedName>
        <fullName evidence="4">Mandelate racemase/muconate lactonizing enzyme C-terminal domain-containing protein</fullName>
    </recommendedName>
</protein>
<dbReference type="GO" id="GO:0016836">
    <property type="term" value="F:hydro-lyase activity"/>
    <property type="evidence" value="ECO:0007669"/>
    <property type="project" value="TreeGrafter"/>
</dbReference>
<organism evidence="5 6">
    <name type="scientific">Handelsmanbacteria sp. (strain RIFCSPLOWO2_12_FULL_64_10)</name>
    <dbReference type="NCBI Taxonomy" id="1817868"/>
    <lineage>
        <taxon>Bacteria</taxon>
        <taxon>Candidatus Handelsmaniibacteriota</taxon>
    </lineage>
</organism>
<evidence type="ECO:0000313" key="5">
    <source>
        <dbReference type="EMBL" id="OGG56257.1"/>
    </source>
</evidence>